<proteinExistence type="predicted"/>
<organism evidence="1 2">
    <name type="scientific">Gymnopus androsaceus JB14</name>
    <dbReference type="NCBI Taxonomy" id="1447944"/>
    <lineage>
        <taxon>Eukaryota</taxon>
        <taxon>Fungi</taxon>
        <taxon>Dikarya</taxon>
        <taxon>Basidiomycota</taxon>
        <taxon>Agaricomycotina</taxon>
        <taxon>Agaricomycetes</taxon>
        <taxon>Agaricomycetidae</taxon>
        <taxon>Agaricales</taxon>
        <taxon>Marasmiineae</taxon>
        <taxon>Omphalotaceae</taxon>
        <taxon>Gymnopus</taxon>
    </lineage>
</organism>
<keyword evidence="2" id="KW-1185">Reference proteome</keyword>
<evidence type="ECO:0000313" key="2">
    <source>
        <dbReference type="Proteomes" id="UP000799118"/>
    </source>
</evidence>
<name>A0A6A4HCH1_9AGAR</name>
<gene>
    <name evidence="1" type="ORF">BT96DRAFT_942449</name>
</gene>
<protein>
    <submittedName>
        <fullName evidence="1">Uncharacterized protein</fullName>
    </submittedName>
</protein>
<reference evidence="1" key="1">
    <citation type="journal article" date="2019" name="Environ. Microbiol.">
        <title>Fungal ecological strategies reflected in gene transcription - a case study of two litter decomposers.</title>
        <authorList>
            <person name="Barbi F."/>
            <person name="Kohler A."/>
            <person name="Barry K."/>
            <person name="Baskaran P."/>
            <person name="Daum C."/>
            <person name="Fauchery L."/>
            <person name="Ihrmark K."/>
            <person name="Kuo A."/>
            <person name="LaButti K."/>
            <person name="Lipzen A."/>
            <person name="Morin E."/>
            <person name="Grigoriev I.V."/>
            <person name="Henrissat B."/>
            <person name="Lindahl B."/>
            <person name="Martin F."/>
        </authorList>
    </citation>
    <scope>NUCLEOTIDE SEQUENCE</scope>
    <source>
        <strain evidence="1">JB14</strain>
    </source>
</reference>
<dbReference type="Proteomes" id="UP000799118">
    <property type="component" value="Unassembled WGS sequence"/>
</dbReference>
<evidence type="ECO:0000313" key="1">
    <source>
        <dbReference type="EMBL" id="KAE9395450.1"/>
    </source>
</evidence>
<dbReference type="EMBL" id="ML769531">
    <property type="protein sequence ID" value="KAE9395450.1"/>
    <property type="molecule type" value="Genomic_DNA"/>
</dbReference>
<sequence length="162" mass="18328">MDDIGRRVKRDLTWSEYYHDSEVQRVPSPLPPPSVCAPFTTATRRRNINTRVVFSDKAPSGVLLYCGRRYQELLPESLKRPMHIGETRVDDTYVVVPGVHWVEGEEEGFCEQGFDSNLCDGRVKRANGMFMLVVTGVEALRSSSTTYIVSSSFHIQYGTFSS</sequence>
<accession>A0A6A4HCH1</accession>
<dbReference type="AlphaFoldDB" id="A0A6A4HCH1"/>